<dbReference type="EMBL" id="CT868666">
    <property type="protein sequence ID" value="CAK92163.1"/>
    <property type="molecule type" value="Genomic_DNA"/>
</dbReference>
<dbReference type="CDD" id="cd00180">
    <property type="entry name" value="PKc"/>
    <property type="match status" value="1"/>
</dbReference>
<reference evidence="3 4" key="1">
    <citation type="journal article" date="2006" name="Nature">
        <title>Global trends of whole-genome duplications revealed by the ciliate Paramecium tetraurelia.</title>
        <authorList>
            <consortium name="Genoscope"/>
            <person name="Aury J.-M."/>
            <person name="Jaillon O."/>
            <person name="Duret L."/>
            <person name="Noel B."/>
            <person name="Jubin C."/>
            <person name="Porcel B.M."/>
            <person name="Segurens B."/>
            <person name="Daubin V."/>
            <person name="Anthouard V."/>
            <person name="Aiach N."/>
            <person name="Arnaiz O."/>
            <person name="Billaut A."/>
            <person name="Beisson J."/>
            <person name="Blanc I."/>
            <person name="Bouhouche K."/>
            <person name="Camara F."/>
            <person name="Duharcourt S."/>
            <person name="Guigo R."/>
            <person name="Gogendeau D."/>
            <person name="Katinka M."/>
            <person name="Keller A.-M."/>
            <person name="Kissmehl R."/>
            <person name="Klotz C."/>
            <person name="Koll F."/>
            <person name="Le Moue A."/>
            <person name="Lepere C."/>
            <person name="Malinsky S."/>
            <person name="Nowacki M."/>
            <person name="Nowak J.K."/>
            <person name="Plattner H."/>
            <person name="Poulain J."/>
            <person name="Ruiz F."/>
            <person name="Serrano V."/>
            <person name="Zagulski M."/>
            <person name="Dessen P."/>
            <person name="Betermier M."/>
            <person name="Weissenbach J."/>
            <person name="Scarpelli C."/>
            <person name="Schachter V."/>
            <person name="Sperling L."/>
            <person name="Meyer E."/>
            <person name="Cohen J."/>
            <person name="Wincker P."/>
        </authorList>
    </citation>
    <scope>NUCLEOTIDE SEQUENCE [LARGE SCALE GENOMIC DNA]</scope>
    <source>
        <strain evidence="3 4">Stock d4-2</strain>
    </source>
</reference>
<dbReference type="InterPro" id="IPR011009">
    <property type="entry name" value="Kinase-like_dom_sf"/>
</dbReference>
<dbReference type="GO" id="GO:0004683">
    <property type="term" value="F:calcium/calmodulin-dependent protein kinase activity"/>
    <property type="evidence" value="ECO:0000318"/>
    <property type="project" value="GO_Central"/>
</dbReference>
<dbReference type="OrthoDB" id="294763at2759"/>
<dbReference type="SMART" id="SM00220">
    <property type="entry name" value="S_TKc"/>
    <property type="match status" value="1"/>
</dbReference>
<dbReference type="InterPro" id="IPR000719">
    <property type="entry name" value="Prot_kinase_dom"/>
</dbReference>
<dbReference type="GO" id="GO:0005737">
    <property type="term" value="C:cytoplasm"/>
    <property type="evidence" value="ECO:0000318"/>
    <property type="project" value="GO_Central"/>
</dbReference>
<dbReference type="FunFam" id="1.10.510.10:FF:001741">
    <property type="entry name" value="Uncharacterized protein"/>
    <property type="match status" value="1"/>
</dbReference>
<dbReference type="PROSITE" id="PS50011">
    <property type="entry name" value="PROTEIN_KINASE_DOM"/>
    <property type="match status" value="1"/>
</dbReference>
<keyword evidence="1" id="KW-0812">Transmembrane</keyword>
<evidence type="ECO:0000313" key="4">
    <source>
        <dbReference type="Proteomes" id="UP000000600"/>
    </source>
</evidence>
<dbReference type="GO" id="GO:0035556">
    <property type="term" value="P:intracellular signal transduction"/>
    <property type="evidence" value="ECO:0000318"/>
    <property type="project" value="GO_Central"/>
</dbReference>
<dbReference type="AlphaFoldDB" id="A0EA46"/>
<dbReference type="OMA" id="SWILKYP"/>
<keyword evidence="4" id="KW-1185">Reference proteome</keyword>
<dbReference type="KEGG" id="ptm:GSPATT00024895001"/>
<dbReference type="GO" id="GO:0009931">
    <property type="term" value="F:calcium-dependent protein serine/threonine kinase activity"/>
    <property type="evidence" value="ECO:0000318"/>
    <property type="project" value="GO_Central"/>
</dbReference>
<dbReference type="GO" id="GO:0005634">
    <property type="term" value="C:nucleus"/>
    <property type="evidence" value="ECO:0000318"/>
    <property type="project" value="GO_Central"/>
</dbReference>
<dbReference type="Gene3D" id="1.10.510.10">
    <property type="entry name" value="Transferase(Phosphotransferase) domain 1"/>
    <property type="match status" value="1"/>
</dbReference>
<dbReference type="GeneID" id="5045345"/>
<dbReference type="SUPFAM" id="SSF56112">
    <property type="entry name" value="Protein kinase-like (PK-like)"/>
    <property type="match status" value="1"/>
</dbReference>
<keyword evidence="1" id="KW-1133">Transmembrane helix</keyword>
<feature type="domain" description="Protein kinase" evidence="2">
    <location>
        <begin position="161"/>
        <end position="436"/>
    </location>
</feature>
<accession>A0EA46</accession>
<sequence>MSRRQNANDENLSWILKYPNEFSHEDFESQHMHILKQEQFGQLKESDEILNGQLYTFWNGTLEYSKFILMPNLLIKVTIQNGLLQIPQSQFNQNGATYYLSLSECTITQKMIQHRSQQAFGMLLTNSIGTTYLFFSNFVTFRTWYKQMKQFCKLTGFLDKYKLGDKVLPGFYTCTKKKKKTQYTVQIYKSDDFEQCQELEDAVYNEIQILRSIKHQSLLELKRVYQNNKYLFIVYEYYKGDTLFNLLNSNLQLHEVQIASIIYQILQVVKFLNQHQFYHGSINPQNVLINSQHQMLQITLINLSFKEYKVNDKLDWILNRAVESFLAPEIFEGIAPNISTDIYALGCVLYFMTYYDSKKYEFQIKNEDKDFYNVMDNFEIQNTRIDESEQQLKIGFQQNQSKSKVSSSQLDLLRKMLQTDASKRLTIKEATKHHWFVNVKSKIKSLKVERKRKKPLPSLRTIIELREMSEMDVRMTIIQQQQSGLNALHSMNSKLQSTPSNTKRTLIYTQQPSKLSQFVAKNEFDDDYEIPDEELYLEVPVINRKREPKKRPSNIILL</sequence>
<dbReference type="PANTHER" id="PTHR44167">
    <property type="entry name" value="OVARIAN-SPECIFIC SERINE/THREONINE-PROTEIN KINASE LOK-RELATED"/>
    <property type="match status" value="1"/>
</dbReference>
<protein>
    <recommendedName>
        <fullName evidence="2">Protein kinase domain-containing protein</fullName>
    </recommendedName>
</protein>
<dbReference type="eggNOG" id="KOG0032">
    <property type="taxonomic scope" value="Eukaryota"/>
</dbReference>
<dbReference type="RefSeq" id="XP_001459560.1">
    <property type="nucleotide sequence ID" value="XM_001459523.1"/>
</dbReference>
<dbReference type="GO" id="GO:0005524">
    <property type="term" value="F:ATP binding"/>
    <property type="evidence" value="ECO:0007669"/>
    <property type="project" value="InterPro"/>
</dbReference>
<dbReference type="Pfam" id="PF00069">
    <property type="entry name" value="Pkinase"/>
    <property type="match status" value="1"/>
</dbReference>
<evidence type="ECO:0000256" key="1">
    <source>
        <dbReference type="SAM" id="Phobius"/>
    </source>
</evidence>
<dbReference type="Proteomes" id="UP000000600">
    <property type="component" value="Unassembled WGS sequence"/>
</dbReference>
<dbReference type="Gene3D" id="3.30.200.20">
    <property type="entry name" value="Phosphorylase Kinase, domain 1"/>
    <property type="match status" value="1"/>
</dbReference>
<keyword evidence="1" id="KW-0472">Membrane</keyword>
<dbReference type="HOGENOM" id="CLU_038319_0_0_1"/>
<name>A0EA46_PARTE</name>
<feature type="transmembrane region" description="Helical" evidence="1">
    <location>
        <begin position="119"/>
        <end position="145"/>
    </location>
</feature>
<evidence type="ECO:0000259" key="2">
    <source>
        <dbReference type="PROSITE" id="PS50011"/>
    </source>
</evidence>
<proteinExistence type="predicted"/>
<gene>
    <name evidence="3" type="ORF">GSPATT00024895001</name>
</gene>
<dbReference type="GO" id="GO:0005516">
    <property type="term" value="F:calmodulin binding"/>
    <property type="evidence" value="ECO:0000318"/>
    <property type="project" value="GO_Central"/>
</dbReference>
<dbReference type="InParanoid" id="A0EA46"/>
<organism evidence="3 4">
    <name type="scientific">Paramecium tetraurelia</name>
    <dbReference type="NCBI Taxonomy" id="5888"/>
    <lineage>
        <taxon>Eukaryota</taxon>
        <taxon>Sar</taxon>
        <taxon>Alveolata</taxon>
        <taxon>Ciliophora</taxon>
        <taxon>Intramacronucleata</taxon>
        <taxon>Oligohymenophorea</taxon>
        <taxon>Peniculida</taxon>
        <taxon>Parameciidae</taxon>
        <taxon>Paramecium</taxon>
    </lineage>
</organism>
<evidence type="ECO:0000313" key="3">
    <source>
        <dbReference type="EMBL" id="CAK92163.1"/>
    </source>
</evidence>
<dbReference type="PANTHER" id="PTHR44167:SF18">
    <property type="entry name" value="PROTEIN KINASE DOMAIN-CONTAINING PROTEIN"/>
    <property type="match status" value="1"/>
</dbReference>